<comment type="caution">
    <text evidence="2">The sequence shown here is derived from an EMBL/GenBank/DDBJ whole genome shotgun (WGS) entry which is preliminary data.</text>
</comment>
<protein>
    <recommendedName>
        <fullName evidence="4">Threonine/Serine exporter ThrE domain-containing protein</fullName>
    </recommendedName>
</protein>
<name>A0ABT8HHP7_MYCAO</name>
<evidence type="ECO:0008006" key="4">
    <source>
        <dbReference type="Google" id="ProtNLM"/>
    </source>
</evidence>
<reference evidence="2" key="1">
    <citation type="submission" date="2023-07" db="EMBL/GenBank/DDBJ databases">
        <title>Degradation of tert-butanol by M. austroafricanum TBA100.</title>
        <authorList>
            <person name="Helbich S."/>
            <person name="Vainshtein Y."/>
        </authorList>
    </citation>
    <scope>NUCLEOTIDE SEQUENCE</scope>
    <source>
        <strain evidence="2">TBA100</strain>
    </source>
</reference>
<feature type="transmembrane region" description="Helical" evidence="1">
    <location>
        <begin position="92"/>
        <end position="110"/>
    </location>
</feature>
<proteinExistence type="predicted"/>
<feature type="transmembrane region" description="Helical" evidence="1">
    <location>
        <begin position="50"/>
        <end position="72"/>
    </location>
</feature>
<evidence type="ECO:0000313" key="3">
    <source>
        <dbReference type="Proteomes" id="UP001172687"/>
    </source>
</evidence>
<keyword evidence="3" id="KW-1185">Reference proteome</keyword>
<keyword evidence="1" id="KW-0812">Transmembrane</keyword>
<dbReference type="EMBL" id="JAUHTC010000071">
    <property type="protein sequence ID" value="MDN4520282.1"/>
    <property type="molecule type" value="Genomic_DNA"/>
</dbReference>
<keyword evidence="1" id="KW-0472">Membrane</keyword>
<keyword evidence="1" id="KW-1133">Transmembrane helix</keyword>
<dbReference type="Proteomes" id="UP001172687">
    <property type="component" value="Unassembled WGS sequence"/>
</dbReference>
<organism evidence="2 3">
    <name type="scientific">Mycolicibacterium austroafricanum</name>
    <name type="common">Mycobacterium austroafricanum</name>
    <dbReference type="NCBI Taxonomy" id="39687"/>
    <lineage>
        <taxon>Bacteria</taxon>
        <taxon>Bacillati</taxon>
        <taxon>Actinomycetota</taxon>
        <taxon>Actinomycetes</taxon>
        <taxon>Mycobacteriales</taxon>
        <taxon>Mycobacteriaceae</taxon>
        <taxon>Mycolicibacterium</taxon>
    </lineage>
</organism>
<dbReference type="RefSeq" id="WP_301161620.1">
    <property type="nucleotide sequence ID" value="NZ_JAUHTC010000071.1"/>
</dbReference>
<evidence type="ECO:0000313" key="2">
    <source>
        <dbReference type="EMBL" id="MDN4520282.1"/>
    </source>
</evidence>
<sequence length="121" mass="12331">MTWVLVALGGAAGTALGVFVAQRQGRRLAWTAAVCALMGAFGAQKHSASLTALVSFGVLGSAASMVALGVAPPIWLDRGAILPTALRVTKRLAVYCAVGVTCALAGYLALRGGTTLYVKLR</sequence>
<gene>
    <name evidence="2" type="ORF">QYF68_21020</name>
</gene>
<evidence type="ECO:0000256" key="1">
    <source>
        <dbReference type="SAM" id="Phobius"/>
    </source>
</evidence>
<accession>A0ABT8HHP7</accession>